<dbReference type="AlphaFoldDB" id="A0A1E3XFG7"/>
<gene>
    <name evidence="2" type="ORF">SCARUB_01204</name>
</gene>
<evidence type="ECO:0000313" key="2">
    <source>
        <dbReference type="EMBL" id="ODS33684.1"/>
    </source>
</evidence>
<evidence type="ECO:0000259" key="1">
    <source>
        <dbReference type="Pfam" id="PF12728"/>
    </source>
</evidence>
<proteinExistence type="predicted"/>
<name>A0A1E3XFG7_9BACT</name>
<dbReference type="Proteomes" id="UP000094056">
    <property type="component" value="Unassembled WGS sequence"/>
</dbReference>
<organism evidence="2 3">
    <name type="scientific">Candidatus Scalindua rubra</name>
    <dbReference type="NCBI Taxonomy" id="1872076"/>
    <lineage>
        <taxon>Bacteria</taxon>
        <taxon>Pseudomonadati</taxon>
        <taxon>Planctomycetota</taxon>
        <taxon>Candidatus Brocadiia</taxon>
        <taxon>Candidatus Brocadiales</taxon>
        <taxon>Candidatus Scalinduaceae</taxon>
        <taxon>Candidatus Scalindua</taxon>
    </lineage>
</organism>
<protein>
    <submittedName>
        <fullName evidence="2">Helix-turn-helix domain protein</fullName>
    </submittedName>
</protein>
<comment type="caution">
    <text evidence="2">The sequence shown here is derived from an EMBL/GenBank/DDBJ whole genome shotgun (WGS) entry which is preliminary data.</text>
</comment>
<reference evidence="2 3" key="1">
    <citation type="submission" date="2016-07" db="EMBL/GenBank/DDBJ databases">
        <title>Draft genome of Scalindua rubra, obtained from a brine-seawater interface in the Red Sea, sheds light on salt adaptation in anammox bacteria.</title>
        <authorList>
            <person name="Speth D.R."/>
            <person name="Lagkouvardos I."/>
            <person name="Wang Y."/>
            <person name="Qian P.-Y."/>
            <person name="Dutilh B.E."/>
            <person name="Jetten M.S."/>
        </authorList>
    </citation>
    <scope>NUCLEOTIDE SEQUENCE [LARGE SCALE GENOMIC DNA]</scope>
    <source>
        <strain evidence="2">BSI-1</strain>
    </source>
</reference>
<dbReference type="InterPro" id="IPR041657">
    <property type="entry name" value="HTH_17"/>
</dbReference>
<dbReference type="Pfam" id="PF12728">
    <property type="entry name" value="HTH_17"/>
    <property type="match status" value="1"/>
</dbReference>
<accession>A0A1E3XFG7</accession>
<sequence length="93" mass="11011">MTRKKQQPIEIDENNVPRYRMGYAQKFLGLSRNSVITAINRGDLTAYKMGQLRFTHNDLVRYKEKCKTDNPPEEETYILKHLKIDPNRKPLMT</sequence>
<dbReference type="EMBL" id="MAYW01000022">
    <property type="protein sequence ID" value="ODS33684.1"/>
    <property type="molecule type" value="Genomic_DNA"/>
</dbReference>
<evidence type="ECO:0000313" key="3">
    <source>
        <dbReference type="Proteomes" id="UP000094056"/>
    </source>
</evidence>
<feature type="domain" description="Helix-turn-helix" evidence="1">
    <location>
        <begin position="24"/>
        <end position="66"/>
    </location>
</feature>